<gene>
    <name evidence="6" type="ORF">K2173_002453</name>
</gene>
<dbReference type="InterPro" id="IPR027417">
    <property type="entry name" value="P-loop_NTPase"/>
</dbReference>
<dbReference type="EMBL" id="JAIWQS010000005">
    <property type="protein sequence ID" value="KAJ8763570.1"/>
    <property type="molecule type" value="Genomic_DNA"/>
</dbReference>
<organism evidence="6 7">
    <name type="scientific">Erythroxylum novogranatense</name>
    <dbReference type="NCBI Taxonomy" id="1862640"/>
    <lineage>
        <taxon>Eukaryota</taxon>
        <taxon>Viridiplantae</taxon>
        <taxon>Streptophyta</taxon>
        <taxon>Embryophyta</taxon>
        <taxon>Tracheophyta</taxon>
        <taxon>Spermatophyta</taxon>
        <taxon>Magnoliopsida</taxon>
        <taxon>eudicotyledons</taxon>
        <taxon>Gunneridae</taxon>
        <taxon>Pentapetalae</taxon>
        <taxon>rosids</taxon>
        <taxon>fabids</taxon>
        <taxon>Malpighiales</taxon>
        <taxon>Erythroxylaceae</taxon>
        <taxon>Erythroxylum</taxon>
    </lineage>
</organism>
<comment type="similarity">
    <text evidence="1 3">Belongs to the sulfotransferase 1 family.</text>
</comment>
<feature type="region of interest" description="Disordered" evidence="4">
    <location>
        <begin position="1"/>
        <end position="20"/>
    </location>
</feature>
<name>A0AAV8TA36_9ROSI</name>
<protein>
    <recommendedName>
        <fullName evidence="3">Sulfotransferase</fullName>
        <ecNumber evidence="3">2.8.2.-</ecNumber>
    </recommendedName>
</protein>
<evidence type="ECO:0000259" key="5">
    <source>
        <dbReference type="Pfam" id="PF00685"/>
    </source>
</evidence>
<proteinExistence type="inferred from homology"/>
<dbReference type="Pfam" id="PF00685">
    <property type="entry name" value="Sulfotransfer_1"/>
    <property type="match status" value="1"/>
</dbReference>
<sequence length="334" mass="38472">MATPLTSQNNEGSNEEQGYQEETNKRYNHIIQTLPKEKGWWFQNLFQCQGFWLPPHAVKSLLLLEDHFICNPSDVILATSPKCGTTWLRALVFATLNRSLYEFATHPLITANPRDLVPFLESYVYRNEPTSLPSPRLFSTHLPYTLFPDSVKGSSCRFIYVCRNPKDVFVSKWHFMNKIRSRELSTSLCLQDAFEMFQRGVSHYGPFWDHVLSYWNAYLQAPNQVLFLMYEELQRDPSVQVKKLAEFLGTPFSMEEENAGVVQEIIKLCSFENLSNLLINKDTNSDIIIKNPDFFRKGTVGDWKNLLTLEMAGSLDQATKEKLRGSGLSFLESV</sequence>
<evidence type="ECO:0000256" key="4">
    <source>
        <dbReference type="SAM" id="MobiDB-lite"/>
    </source>
</evidence>
<evidence type="ECO:0000313" key="7">
    <source>
        <dbReference type="Proteomes" id="UP001159364"/>
    </source>
</evidence>
<evidence type="ECO:0000256" key="3">
    <source>
        <dbReference type="RuleBase" id="RU361155"/>
    </source>
</evidence>
<feature type="domain" description="Sulfotransferase" evidence="5">
    <location>
        <begin position="72"/>
        <end position="327"/>
    </location>
</feature>
<evidence type="ECO:0000256" key="2">
    <source>
        <dbReference type="ARBA" id="ARBA00022679"/>
    </source>
</evidence>
<dbReference type="PANTHER" id="PTHR11783">
    <property type="entry name" value="SULFOTRANSFERASE SULT"/>
    <property type="match status" value="1"/>
</dbReference>
<comment type="caution">
    <text evidence="6">The sequence shown here is derived from an EMBL/GenBank/DDBJ whole genome shotgun (WGS) entry which is preliminary data.</text>
</comment>
<keyword evidence="2 3" id="KW-0808">Transferase</keyword>
<dbReference type="SUPFAM" id="SSF52540">
    <property type="entry name" value="P-loop containing nucleoside triphosphate hydrolases"/>
    <property type="match status" value="1"/>
</dbReference>
<reference evidence="6 7" key="1">
    <citation type="submission" date="2021-09" db="EMBL/GenBank/DDBJ databases">
        <title>Genomic insights and catalytic innovation underlie evolution of tropane alkaloids biosynthesis.</title>
        <authorList>
            <person name="Wang Y.-J."/>
            <person name="Tian T."/>
            <person name="Huang J.-P."/>
            <person name="Huang S.-X."/>
        </authorList>
    </citation>
    <scope>NUCLEOTIDE SEQUENCE [LARGE SCALE GENOMIC DNA]</scope>
    <source>
        <strain evidence="6">KIB-2018</strain>
        <tissue evidence="6">Leaf</tissue>
    </source>
</reference>
<evidence type="ECO:0000313" key="6">
    <source>
        <dbReference type="EMBL" id="KAJ8763570.1"/>
    </source>
</evidence>
<evidence type="ECO:0000256" key="1">
    <source>
        <dbReference type="ARBA" id="ARBA00005771"/>
    </source>
</evidence>
<dbReference type="GO" id="GO:0008146">
    <property type="term" value="F:sulfotransferase activity"/>
    <property type="evidence" value="ECO:0007669"/>
    <property type="project" value="InterPro"/>
</dbReference>
<dbReference type="InterPro" id="IPR000863">
    <property type="entry name" value="Sulfotransferase_dom"/>
</dbReference>
<keyword evidence="7" id="KW-1185">Reference proteome</keyword>
<dbReference type="Gene3D" id="3.40.50.300">
    <property type="entry name" value="P-loop containing nucleotide triphosphate hydrolases"/>
    <property type="match status" value="1"/>
</dbReference>
<dbReference type="EC" id="2.8.2.-" evidence="3"/>
<dbReference type="Proteomes" id="UP001159364">
    <property type="component" value="Linkage Group LG05"/>
</dbReference>
<dbReference type="AlphaFoldDB" id="A0AAV8TA36"/>
<accession>A0AAV8TA36</accession>